<sequence length="212" mass="23429">MKNVSKLLALVVIVMTFASCGVLRKNKQKQSHELKEVVKRDSVALSTSTSSVEVKIQTVNKGTILTERETTTITTKPATKLDATVNQKDLKHGDNFIKDSAGLLVNMIVDTLKGTLRVQFYQPGETTSKTEKEKITENKDQTTNKEGNQQQKQEKQVAVTSEHRRSEKSSTSVSNSQPSGTGILWNWIGGAIAILLVVIGLAWWLFGRGKKM</sequence>
<keyword evidence="2" id="KW-0812">Transmembrane</keyword>
<comment type="caution">
    <text evidence="3">The sequence shown here is derived from an EMBL/GenBank/DDBJ whole genome shotgun (WGS) entry which is preliminary data.</text>
</comment>
<dbReference type="EMBL" id="SNZV01000007">
    <property type="protein sequence ID" value="TDS11748.1"/>
    <property type="molecule type" value="Genomic_DNA"/>
</dbReference>
<dbReference type="RefSeq" id="WP_133641209.1">
    <property type="nucleotide sequence ID" value="NZ_SNZV01000007.1"/>
</dbReference>
<feature type="compositionally biased region" description="Polar residues" evidence="1">
    <location>
        <begin position="169"/>
        <end position="178"/>
    </location>
</feature>
<dbReference type="PROSITE" id="PS51257">
    <property type="entry name" value="PROKAR_LIPOPROTEIN"/>
    <property type="match status" value="1"/>
</dbReference>
<evidence type="ECO:0000256" key="2">
    <source>
        <dbReference type="SAM" id="Phobius"/>
    </source>
</evidence>
<evidence type="ECO:0008006" key="5">
    <source>
        <dbReference type="Google" id="ProtNLM"/>
    </source>
</evidence>
<feature type="compositionally biased region" description="Basic and acidic residues" evidence="1">
    <location>
        <begin position="128"/>
        <end position="143"/>
    </location>
</feature>
<keyword evidence="4" id="KW-1185">Reference proteome</keyword>
<proteinExistence type="predicted"/>
<evidence type="ECO:0000256" key="1">
    <source>
        <dbReference type="SAM" id="MobiDB-lite"/>
    </source>
</evidence>
<evidence type="ECO:0000313" key="4">
    <source>
        <dbReference type="Proteomes" id="UP000294752"/>
    </source>
</evidence>
<organism evidence="3 4">
    <name type="scientific">Sphingobacterium paludis</name>
    <dbReference type="NCBI Taxonomy" id="1476465"/>
    <lineage>
        <taxon>Bacteria</taxon>
        <taxon>Pseudomonadati</taxon>
        <taxon>Bacteroidota</taxon>
        <taxon>Sphingobacteriia</taxon>
        <taxon>Sphingobacteriales</taxon>
        <taxon>Sphingobacteriaceae</taxon>
        <taxon>Sphingobacterium</taxon>
    </lineage>
</organism>
<dbReference type="AlphaFoldDB" id="A0A4V3E185"/>
<evidence type="ECO:0000313" key="3">
    <source>
        <dbReference type="EMBL" id="TDS11748.1"/>
    </source>
</evidence>
<keyword evidence="2" id="KW-1133">Transmembrane helix</keyword>
<gene>
    <name evidence="3" type="ORF">B0I21_10791</name>
</gene>
<dbReference type="Proteomes" id="UP000294752">
    <property type="component" value="Unassembled WGS sequence"/>
</dbReference>
<feature type="transmembrane region" description="Helical" evidence="2">
    <location>
        <begin position="184"/>
        <end position="206"/>
    </location>
</feature>
<accession>A0A4V3E185</accession>
<protein>
    <recommendedName>
        <fullName evidence="5">Lipoprotein</fullName>
    </recommendedName>
</protein>
<keyword evidence="2" id="KW-0472">Membrane</keyword>
<dbReference type="OrthoDB" id="710332at2"/>
<feature type="region of interest" description="Disordered" evidence="1">
    <location>
        <begin position="126"/>
        <end position="178"/>
    </location>
</feature>
<reference evidence="3 4" key="1">
    <citation type="submission" date="2019-03" db="EMBL/GenBank/DDBJ databases">
        <title>Genomic Encyclopedia of Type Strains, Phase III (KMG-III): the genomes of soil and plant-associated and newly described type strains.</title>
        <authorList>
            <person name="Whitman W."/>
        </authorList>
    </citation>
    <scope>NUCLEOTIDE SEQUENCE [LARGE SCALE GENOMIC DNA]</scope>
    <source>
        <strain evidence="3 4">CGMCC 1.12801</strain>
    </source>
</reference>
<name>A0A4V3E185_9SPHI</name>